<sequence>MLQMDWLPACPAGFDSLDTVLQQMRGRCDGPQGLKLLRAAAGCRRNFIQTSKADRFFQKITEGEAGIADDVLRPVRIAILAAHSVEHLLPATRVAALARGMNASLYVAPYGQYRQVIHNRDPDLAAFAPQFVLFAPDMRDSPLSLPLTATYDEVTAAVTRRVEELHALWRAAAEFTGAAVIQQTFLNMDLPVFGSFERLVPASDLSVFLRLQMAVAEAAREEGVLLLDMDQCAALAGGARKLHDSSRWYQARQLISPEVSVIWGDMLARVVAAALGLSRKCLIVDLDNTLWGGVAGDDGPENLRLGAGSPDGEAFFIFQEYIGRLLQRGIALAICSKNDPDVAEAAFSLSTMALRRQDVAAFVANWNNKADNIRQIAETLRLGLDAMVFADDNPAERDIVRRELPQVAVPELMDDPADYPRILSASGWFEAAAFTADDAVRVRNYSHEVSRMQARENATDLEAYLSDLRMVLTGRRMTEADAPRVLQLLNKTNQFNLTSRRYTGPEFQALADRPDTRIWTFRLADRFGDHGLISVVILTGEEREDGDPAERGRGLAVHDWIMSCRVLGRGVEDAVLSVVAEAADRENAPCLKGEYCPTSRNGMVSGLYRVMGFSEVEKTAGDDATFWVRSRDAPLSDRCRTACSLIRITTRHD</sequence>
<accession>A0ABX0JRU7</accession>
<keyword evidence="2" id="KW-1185">Reference proteome</keyword>
<dbReference type="InterPro" id="IPR036514">
    <property type="entry name" value="SGNH_hydro_sf"/>
</dbReference>
<dbReference type="Proteomes" id="UP000635278">
    <property type="component" value="Unassembled WGS sequence"/>
</dbReference>
<reference evidence="1 2" key="1">
    <citation type="journal article" date="2020" name="Int. J. Syst. Evol. Microbiol.">
        <title>Novel acetic acid bacteria from cider fermentations: Acetobacter conturbans sp. nov. and Acetobacter fallax sp. nov.</title>
        <authorList>
            <person name="Sombolestani A.S."/>
            <person name="Cleenwerck I."/>
            <person name="Cnockaert M."/>
            <person name="Borremans W."/>
            <person name="Wieme A.D."/>
            <person name="De Vuyst L."/>
            <person name="Vandamme P."/>
        </authorList>
    </citation>
    <scope>NUCLEOTIDE SEQUENCE [LARGE SCALE GENOMIC DNA]</scope>
    <source>
        <strain evidence="1 2">LMG 30640</strain>
    </source>
</reference>
<proteinExistence type="predicted"/>
<dbReference type="NCBIfam" id="TIGR01681">
    <property type="entry name" value="HAD-SF-IIIC"/>
    <property type="match status" value="1"/>
</dbReference>
<comment type="caution">
    <text evidence="1">The sequence shown here is derived from an EMBL/GenBank/DDBJ whole genome shotgun (WGS) entry which is preliminary data.</text>
</comment>
<dbReference type="InterPro" id="IPR010037">
    <property type="entry name" value="FkbH_domain"/>
</dbReference>
<dbReference type="InterPro" id="IPR036412">
    <property type="entry name" value="HAD-like_sf"/>
</dbReference>
<dbReference type="Gene3D" id="3.40.50.1000">
    <property type="entry name" value="HAD superfamily/HAD-like"/>
    <property type="match status" value="1"/>
</dbReference>
<dbReference type="SUPFAM" id="SSF56784">
    <property type="entry name" value="HAD-like"/>
    <property type="match status" value="1"/>
</dbReference>
<evidence type="ECO:0000313" key="1">
    <source>
        <dbReference type="EMBL" id="NHN85270.1"/>
    </source>
</evidence>
<dbReference type="NCBIfam" id="TIGR01686">
    <property type="entry name" value="FkbH"/>
    <property type="match status" value="1"/>
</dbReference>
<dbReference type="RefSeq" id="WP_173583662.1">
    <property type="nucleotide sequence ID" value="NZ_WOTB01000014.1"/>
</dbReference>
<dbReference type="InterPro" id="IPR010033">
    <property type="entry name" value="HAD_SF_ppase_IIIC"/>
</dbReference>
<name>A0ABX0JRU7_9PROT</name>
<evidence type="ECO:0000313" key="2">
    <source>
        <dbReference type="Proteomes" id="UP000635278"/>
    </source>
</evidence>
<organism evidence="1 2">
    <name type="scientific">Acetobacter musti</name>
    <dbReference type="NCBI Taxonomy" id="864732"/>
    <lineage>
        <taxon>Bacteria</taxon>
        <taxon>Pseudomonadati</taxon>
        <taxon>Pseudomonadota</taxon>
        <taxon>Alphaproteobacteria</taxon>
        <taxon>Acetobacterales</taxon>
        <taxon>Acetobacteraceae</taxon>
        <taxon>Acetobacter</taxon>
    </lineage>
</organism>
<dbReference type="EMBL" id="WOTB01000014">
    <property type="protein sequence ID" value="NHN85270.1"/>
    <property type="molecule type" value="Genomic_DNA"/>
</dbReference>
<protein>
    <submittedName>
        <fullName evidence="1">HAD-IIIC family phosphatase</fullName>
    </submittedName>
</protein>
<dbReference type="InterPro" id="IPR023214">
    <property type="entry name" value="HAD_sf"/>
</dbReference>
<gene>
    <name evidence="1" type="ORF">GOB93_11540</name>
</gene>
<dbReference type="Gene3D" id="3.40.50.1110">
    <property type="entry name" value="SGNH hydrolase"/>
    <property type="match status" value="1"/>
</dbReference>